<keyword evidence="4" id="KW-0548">Nucleotidyltransferase</keyword>
<dbReference type="GO" id="GO:0000166">
    <property type="term" value="F:nucleotide binding"/>
    <property type="evidence" value="ECO:0007669"/>
    <property type="project" value="UniProtKB-KW"/>
</dbReference>
<dbReference type="PANTHER" id="PTHR46173:SF1">
    <property type="entry name" value="CCA TRNA NUCLEOTIDYLTRANSFERASE 1, MITOCHONDRIAL"/>
    <property type="match status" value="1"/>
</dbReference>
<comment type="caution">
    <text evidence="11">The sequence shown here is derived from an EMBL/GenBank/DDBJ whole genome shotgun (WGS) entry which is preliminary data.</text>
</comment>
<comment type="similarity">
    <text evidence="8">Belongs to the tRNA nucleotidyltransferase/poly(A) polymerase family.</text>
</comment>
<dbReference type="Gene3D" id="1.10.3090.10">
    <property type="entry name" value="cca-adding enzyme, domain 2"/>
    <property type="match status" value="1"/>
</dbReference>
<proteinExistence type="inferred from homology"/>
<dbReference type="Gene3D" id="3.30.460.10">
    <property type="entry name" value="Beta Polymerase, domain 2"/>
    <property type="match status" value="1"/>
</dbReference>
<gene>
    <name evidence="11" type="ORF">HH303_11955</name>
</gene>
<evidence type="ECO:0000256" key="8">
    <source>
        <dbReference type="RuleBase" id="RU003953"/>
    </source>
</evidence>
<dbReference type="GO" id="GO:0008033">
    <property type="term" value="P:tRNA processing"/>
    <property type="evidence" value="ECO:0007669"/>
    <property type="project" value="UniProtKB-KW"/>
</dbReference>
<evidence type="ECO:0000259" key="10">
    <source>
        <dbReference type="Pfam" id="PF12627"/>
    </source>
</evidence>
<dbReference type="InterPro" id="IPR032828">
    <property type="entry name" value="PolyA_RNA-bd"/>
</dbReference>
<dbReference type="Pfam" id="PF12627">
    <property type="entry name" value="PolyA_pol_RNAbd"/>
    <property type="match status" value="1"/>
</dbReference>
<dbReference type="InterPro" id="IPR002646">
    <property type="entry name" value="PolA_pol_head_dom"/>
</dbReference>
<dbReference type="PANTHER" id="PTHR46173">
    <property type="entry name" value="CCA TRNA NUCLEOTIDYLTRANSFERASE 1, MITOCHONDRIAL"/>
    <property type="match status" value="1"/>
</dbReference>
<dbReference type="GO" id="GO:0046872">
    <property type="term" value="F:metal ion binding"/>
    <property type="evidence" value="ECO:0007669"/>
    <property type="project" value="UniProtKB-KW"/>
</dbReference>
<keyword evidence="8" id="KW-0694">RNA-binding</keyword>
<feature type="domain" description="tRNA nucleotidyltransferase/poly(A) polymerase RNA and SrmB- binding" evidence="10">
    <location>
        <begin position="179"/>
        <end position="230"/>
    </location>
</feature>
<dbReference type="Pfam" id="PF01743">
    <property type="entry name" value="PolyA_pol"/>
    <property type="match status" value="1"/>
</dbReference>
<evidence type="ECO:0000256" key="7">
    <source>
        <dbReference type="ARBA" id="ARBA00022842"/>
    </source>
</evidence>
<keyword evidence="2 8" id="KW-0808">Transferase</keyword>
<dbReference type="GO" id="GO:0000049">
    <property type="term" value="F:tRNA binding"/>
    <property type="evidence" value="ECO:0007669"/>
    <property type="project" value="TreeGrafter"/>
</dbReference>
<dbReference type="SUPFAM" id="SSF81891">
    <property type="entry name" value="Poly A polymerase C-terminal region-like"/>
    <property type="match status" value="1"/>
</dbReference>
<dbReference type="InterPro" id="IPR050264">
    <property type="entry name" value="Bact_CCA-adding_enz_type3_sf"/>
</dbReference>
<keyword evidence="7" id="KW-0460">Magnesium</keyword>
<evidence type="ECO:0000256" key="5">
    <source>
        <dbReference type="ARBA" id="ARBA00022723"/>
    </source>
</evidence>
<evidence type="ECO:0000256" key="2">
    <source>
        <dbReference type="ARBA" id="ARBA00022679"/>
    </source>
</evidence>
<dbReference type="Proteomes" id="UP000539372">
    <property type="component" value="Unassembled WGS sequence"/>
</dbReference>
<dbReference type="GO" id="GO:0016779">
    <property type="term" value="F:nucleotidyltransferase activity"/>
    <property type="evidence" value="ECO:0007669"/>
    <property type="project" value="UniProtKB-KW"/>
</dbReference>
<dbReference type="InterPro" id="IPR043519">
    <property type="entry name" value="NT_sf"/>
</dbReference>
<evidence type="ECO:0000256" key="4">
    <source>
        <dbReference type="ARBA" id="ARBA00022695"/>
    </source>
</evidence>
<accession>A0A7Y0E0X0</accession>
<comment type="cofactor">
    <cofactor evidence="1">
        <name>Mg(2+)</name>
        <dbReference type="ChEBI" id="CHEBI:18420"/>
    </cofactor>
</comment>
<keyword evidence="5" id="KW-0479">Metal-binding</keyword>
<dbReference type="SUPFAM" id="SSF81301">
    <property type="entry name" value="Nucleotidyltransferase"/>
    <property type="match status" value="1"/>
</dbReference>
<evidence type="ECO:0000256" key="3">
    <source>
        <dbReference type="ARBA" id="ARBA00022694"/>
    </source>
</evidence>
<dbReference type="CDD" id="cd05398">
    <property type="entry name" value="NT_ClassII-CCAase"/>
    <property type="match status" value="1"/>
</dbReference>
<name>A0A7Y0E0X0_9PROT</name>
<keyword evidence="6" id="KW-0547">Nucleotide-binding</keyword>
<evidence type="ECO:0000256" key="1">
    <source>
        <dbReference type="ARBA" id="ARBA00001946"/>
    </source>
</evidence>
<keyword evidence="3" id="KW-0819">tRNA processing</keyword>
<evidence type="ECO:0000313" key="11">
    <source>
        <dbReference type="EMBL" id="NMM45197.1"/>
    </source>
</evidence>
<evidence type="ECO:0000313" key="12">
    <source>
        <dbReference type="Proteomes" id="UP000539372"/>
    </source>
</evidence>
<evidence type="ECO:0000259" key="9">
    <source>
        <dbReference type="Pfam" id="PF01743"/>
    </source>
</evidence>
<organism evidence="11 12">
    <name type="scientific">Pacificispira spongiicola</name>
    <dbReference type="NCBI Taxonomy" id="2729598"/>
    <lineage>
        <taxon>Bacteria</taxon>
        <taxon>Pseudomonadati</taxon>
        <taxon>Pseudomonadota</taxon>
        <taxon>Alphaproteobacteria</taxon>
        <taxon>Rhodospirillales</taxon>
        <taxon>Rhodospirillaceae</taxon>
        <taxon>Pacificispira</taxon>
    </lineage>
</organism>
<dbReference type="AlphaFoldDB" id="A0A7Y0E0X0"/>
<sequence length="388" mass="42463">MLASDTIRVQAALTDARGTVRFVGGCVRDALLGRKVKDIDLATDLTPPAVIEALTKAGIRFIPTGIDHGTITALPDHRPFEVTSLRRDVETDGRRAVVAYTTDWREDSLRRDFTVNALYADADGTITDFHGGLADLEMRHLRFIGDADTRIREDVLRILRFFRFHAQINCPAFDRVGLDACRARRDLLPELSAERVAGELLRLIGLPDPIAALTVMLTDGFLDHWLPEAKETAVLERLIDRTADPILRLAALLPTGADGQAVATRLRLSNKDAARLSFLTDNATPPGDEKAARATVYHLGADRARDRAILGTARDGERRAGDGWARLSSVAQGWTPPLFPISGKDAIALGLIPGPALGAALTRLERDWIDGDFLADRDTLLARLKTMC</sequence>
<dbReference type="EMBL" id="JABBNT010000003">
    <property type="protein sequence ID" value="NMM45197.1"/>
    <property type="molecule type" value="Genomic_DNA"/>
</dbReference>
<evidence type="ECO:0000256" key="6">
    <source>
        <dbReference type="ARBA" id="ARBA00022741"/>
    </source>
</evidence>
<keyword evidence="12" id="KW-1185">Reference proteome</keyword>
<protein>
    <submittedName>
        <fullName evidence="11">CCA tRNA nucleotidyltransferase</fullName>
    </submittedName>
</protein>
<feature type="domain" description="Poly A polymerase head" evidence="9">
    <location>
        <begin position="21"/>
        <end position="142"/>
    </location>
</feature>
<reference evidence="11 12" key="1">
    <citation type="submission" date="2020-04" db="EMBL/GenBank/DDBJ databases">
        <title>Rhodospirillaceae bacterium KN72 isolated from deep sea.</title>
        <authorList>
            <person name="Zhang D.-C."/>
        </authorList>
    </citation>
    <scope>NUCLEOTIDE SEQUENCE [LARGE SCALE GENOMIC DNA]</scope>
    <source>
        <strain evidence="11 12">KN72</strain>
    </source>
</reference>